<feature type="domain" description="Glycosyltransferase subfamily 4-like N-terminal" evidence="3">
    <location>
        <begin position="12"/>
        <end position="153"/>
    </location>
</feature>
<dbReference type="EMBL" id="MCHX01000086">
    <property type="protein sequence ID" value="OFJ50959.1"/>
    <property type="molecule type" value="Genomic_DNA"/>
</dbReference>
<protein>
    <recommendedName>
        <fullName evidence="3">Glycosyltransferase subfamily 4-like N-terminal domain-containing protein</fullName>
    </recommendedName>
</protein>
<dbReference type="Pfam" id="PF13692">
    <property type="entry name" value="Glyco_trans_1_4"/>
    <property type="match status" value="1"/>
</dbReference>
<evidence type="ECO:0000313" key="4">
    <source>
        <dbReference type="EMBL" id="OFJ50959.1"/>
    </source>
</evidence>
<proteinExistence type="predicted"/>
<dbReference type="Proteomes" id="UP000178953">
    <property type="component" value="Unassembled WGS sequence"/>
</dbReference>
<accession>A0A1E8PYY8</accession>
<dbReference type="GO" id="GO:0016757">
    <property type="term" value="F:glycosyltransferase activity"/>
    <property type="evidence" value="ECO:0007669"/>
    <property type="project" value="UniProtKB-KW"/>
</dbReference>
<dbReference type="Gene3D" id="3.40.50.2000">
    <property type="entry name" value="Glycogen Phosphorylase B"/>
    <property type="match status" value="2"/>
</dbReference>
<dbReference type="GO" id="GO:1903509">
    <property type="term" value="P:liposaccharide metabolic process"/>
    <property type="evidence" value="ECO:0007669"/>
    <property type="project" value="UniProtKB-ARBA"/>
</dbReference>
<dbReference type="AlphaFoldDB" id="A0A1E8PYY8"/>
<evidence type="ECO:0000313" key="5">
    <source>
        <dbReference type="Proteomes" id="UP000178953"/>
    </source>
</evidence>
<evidence type="ECO:0000259" key="3">
    <source>
        <dbReference type="Pfam" id="PF13439"/>
    </source>
</evidence>
<dbReference type="CDD" id="cd03801">
    <property type="entry name" value="GT4_PimA-like"/>
    <property type="match status" value="1"/>
</dbReference>
<keyword evidence="2" id="KW-0808">Transferase</keyword>
<evidence type="ECO:0000256" key="1">
    <source>
        <dbReference type="ARBA" id="ARBA00022676"/>
    </source>
</evidence>
<dbReference type="GO" id="GO:1901137">
    <property type="term" value="P:carbohydrate derivative biosynthetic process"/>
    <property type="evidence" value="ECO:0007669"/>
    <property type="project" value="UniProtKB-ARBA"/>
</dbReference>
<reference evidence="4 5" key="1">
    <citation type="submission" date="2016-09" db="EMBL/GenBank/DDBJ databases">
        <title>genome sequence of Mycobacterium sp. 739 SCH.</title>
        <authorList>
            <person name="Greninger A.L."/>
            <person name="Qin X."/>
            <person name="Jerome K."/>
            <person name="Vora S."/>
            <person name="Quinn K."/>
        </authorList>
    </citation>
    <scope>NUCLEOTIDE SEQUENCE [LARGE SCALE GENOMIC DNA]</scope>
    <source>
        <strain evidence="4 5">SCH</strain>
    </source>
</reference>
<dbReference type="InterPro" id="IPR050194">
    <property type="entry name" value="Glycosyltransferase_grp1"/>
</dbReference>
<dbReference type="PANTHER" id="PTHR45947">
    <property type="entry name" value="SULFOQUINOVOSYL TRANSFERASE SQD2"/>
    <property type="match status" value="1"/>
</dbReference>
<comment type="caution">
    <text evidence="4">The sequence shown here is derived from an EMBL/GenBank/DDBJ whole genome shotgun (WGS) entry which is preliminary data.</text>
</comment>
<dbReference type="OrthoDB" id="9814612at2"/>
<dbReference type="PANTHER" id="PTHR45947:SF3">
    <property type="entry name" value="SULFOQUINOVOSYL TRANSFERASE SQD2"/>
    <property type="match status" value="1"/>
</dbReference>
<sequence length="349" mass="37616">MHVAVVVDSDAFGGAEVYARRLLRHLPAWCRRSLVVSEPVARHFGEPGLVDHLVVVDLHRHRDRAPAVAEALAALDPDVVHVHLVDPASNLAVLTAAVGVAPTVTTLHLQGTPPESAFPAVDYAIAPSATIAEQLRDLGVPEEWVVRVRHGIEIPDAPVEVVDRTPVTIGTVARLTEQKGLDLLIDAVRELHDEDRALRLVIGGDGRDRKTLQEKATGLPVTFLGHCDDVPGLLRTLDVFCLPSRREALSLALLEAVAHGLPCVSADVGDTREALDGAVLIVPVDDRPALVVALRRLLDDVELRRTLGATARLRAEADLDVTLMAERTAEVLRRAAFSRAARRLGSVHA</sequence>
<dbReference type="Pfam" id="PF13439">
    <property type="entry name" value="Glyco_transf_4"/>
    <property type="match status" value="1"/>
</dbReference>
<gene>
    <name evidence="4" type="ORF">BEL07_25420</name>
</gene>
<name>A0A1E8PYY8_9MYCO</name>
<dbReference type="InterPro" id="IPR028098">
    <property type="entry name" value="Glyco_trans_4-like_N"/>
</dbReference>
<evidence type="ECO:0000256" key="2">
    <source>
        <dbReference type="ARBA" id="ARBA00022679"/>
    </source>
</evidence>
<dbReference type="SUPFAM" id="SSF53756">
    <property type="entry name" value="UDP-Glycosyltransferase/glycogen phosphorylase"/>
    <property type="match status" value="1"/>
</dbReference>
<dbReference type="GO" id="GO:0008610">
    <property type="term" value="P:lipid biosynthetic process"/>
    <property type="evidence" value="ECO:0007669"/>
    <property type="project" value="UniProtKB-ARBA"/>
</dbReference>
<keyword evidence="5" id="KW-1185">Reference proteome</keyword>
<keyword evidence="1" id="KW-0328">Glycosyltransferase</keyword>
<organism evidence="4 5">
    <name type="scientific">Mycolicibacterium grossiae</name>
    <dbReference type="NCBI Taxonomy" id="1552759"/>
    <lineage>
        <taxon>Bacteria</taxon>
        <taxon>Bacillati</taxon>
        <taxon>Actinomycetota</taxon>
        <taxon>Actinomycetes</taxon>
        <taxon>Mycobacteriales</taxon>
        <taxon>Mycobacteriaceae</taxon>
        <taxon>Mycolicibacterium</taxon>
    </lineage>
</organism>